<evidence type="ECO:0000256" key="1">
    <source>
        <dbReference type="ARBA" id="ARBA00008754"/>
    </source>
</evidence>
<sequence>MTIGVIQASSQSDKNKILEKSVKVAVANQDHEVINFGVFGNEKMNYSYVQVALCISMLIESKAVDFVVTGCSSGQGMMLACNSLPGILCGYIENPTDAYLFGRINHGNVASYPLGLNFGWAGEINLQNTMKALFEEPLGIGYPVEDAQRKMEDTLLLKKINALSKKSLIEIIPELDQTFVKTALTYDPVYNYIMQNGKDEKRKQFLRTM</sequence>
<dbReference type="InterPro" id="IPR036569">
    <property type="entry name" value="RpiB_LacA_LacB_sf"/>
</dbReference>
<dbReference type="OrthoDB" id="1778624at2"/>
<dbReference type="RefSeq" id="WP_120195430.1">
    <property type="nucleotide sequence ID" value="NZ_MCIA01000003.1"/>
</dbReference>
<reference evidence="2 3" key="1">
    <citation type="submission" date="2016-08" db="EMBL/GenBank/DDBJ databases">
        <title>A new outlook on sporulation: Clostridium algidixylanolyticum.</title>
        <authorList>
            <person name="Poppleton D.I."/>
            <person name="Gribaldo S."/>
        </authorList>
    </citation>
    <scope>NUCLEOTIDE SEQUENCE [LARGE SCALE GENOMIC DNA]</scope>
    <source>
        <strain evidence="2 3">SPL73</strain>
    </source>
</reference>
<dbReference type="SUPFAM" id="SSF89623">
    <property type="entry name" value="Ribose/Galactose isomerase RpiB/AlsB"/>
    <property type="match status" value="1"/>
</dbReference>
<dbReference type="PANTHER" id="PTHR30345:SF6">
    <property type="entry name" value="RIBOSE 5-PHOSPHATE ISOMERASE"/>
    <property type="match status" value="1"/>
</dbReference>
<comment type="similarity">
    <text evidence="1">Belongs to the LacAB/RpiB family.</text>
</comment>
<organism evidence="2 3">
    <name type="scientific">Lacrimispora algidixylanolytica</name>
    <dbReference type="NCBI Taxonomy" id="94868"/>
    <lineage>
        <taxon>Bacteria</taxon>
        <taxon>Bacillati</taxon>
        <taxon>Bacillota</taxon>
        <taxon>Clostridia</taxon>
        <taxon>Lachnospirales</taxon>
        <taxon>Lachnospiraceae</taxon>
        <taxon>Lacrimispora</taxon>
    </lineage>
</organism>
<evidence type="ECO:0000313" key="2">
    <source>
        <dbReference type="EMBL" id="RKD34001.1"/>
    </source>
</evidence>
<proteinExistence type="inferred from homology"/>
<dbReference type="EMBL" id="MCIA01000003">
    <property type="protein sequence ID" value="RKD34001.1"/>
    <property type="molecule type" value="Genomic_DNA"/>
</dbReference>
<dbReference type="Pfam" id="PF02502">
    <property type="entry name" value="LacAB_rpiB"/>
    <property type="match status" value="1"/>
</dbReference>
<dbReference type="AlphaFoldDB" id="A0A419T956"/>
<name>A0A419T956_9FIRM</name>
<dbReference type="GO" id="GO:0005975">
    <property type="term" value="P:carbohydrate metabolic process"/>
    <property type="evidence" value="ECO:0007669"/>
    <property type="project" value="InterPro"/>
</dbReference>
<dbReference type="Gene3D" id="3.40.1400.10">
    <property type="entry name" value="Sugar-phosphate isomerase, RpiB/LacA/LacB"/>
    <property type="match status" value="1"/>
</dbReference>
<comment type="caution">
    <text evidence="2">The sequence shown here is derived from an EMBL/GenBank/DDBJ whole genome shotgun (WGS) entry which is preliminary data.</text>
</comment>
<dbReference type="GO" id="GO:0016861">
    <property type="term" value="F:intramolecular oxidoreductase activity, interconverting aldoses and ketoses"/>
    <property type="evidence" value="ECO:0007669"/>
    <property type="project" value="UniProtKB-ARBA"/>
</dbReference>
<accession>A0A419T956</accession>
<gene>
    <name evidence="2" type="ORF">BET01_12615</name>
</gene>
<keyword evidence="3" id="KW-1185">Reference proteome</keyword>
<protein>
    <submittedName>
        <fullName evidence="2">Sugar phosphate isomerase</fullName>
    </submittedName>
</protein>
<dbReference type="InterPro" id="IPR003500">
    <property type="entry name" value="RpiB_LacA_LacB"/>
</dbReference>
<evidence type="ECO:0000313" key="3">
    <source>
        <dbReference type="Proteomes" id="UP000284277"/>
    </source>
</evidence>
<keyword evidence="2" id="KW-0413">Isomerase</keyword>
<dbReference type="Proteomes" id="UP000284277">
    <property type="component" value="Unassembled WGS sequence"/>
</dbReference>
<dbReference type="NCBIfam" id="NF006753">
    <property type="entry name" value="PRK09273.1"/>
    <property type="match status" value="1"/>
</dbReference>
<dbReference type="PANTHER" id="PTHR30345">
    <property type="entry name" value="RIBOSE-5-PHOSPHATE ISOMERASE B"/>
    <property type="match status" value="1"/>
</dbReference>